<comment type="caution">
    <text evidence="2">The sequence shown here is derived from an EMBL/GenBank/DDBJ whole genome shotgun (WGS) entry which is preliminary data.</text>
</comment>
<evidence type="ECO:0000256" key="1">
    <source>
        <dbReference type="SAM" id="MobiDB-lite"/>
    </source>
</evidence>
<name>A0A2T7A4E0_TUBBO</name>
<dbReference type="OrthoDB" id="5425868at2759"/>
<feature type="region of interest" description="Disordered" evidence="1">
    <location>
        <begin position="1"/>
        <end position="67"/>
    </location>
</feature>
<protein>
    <submittedName>
        <fullName evidence="2">Uncharacterized protein</fullName>
    </submittedName>
</protein>
<feature type="compositionally biased region" description="Low complexity" evidence="1">
    <location>
        <begin position="1"/>
        <end position="20"/>
    </location>
</feature>
<keyword evidence="3" id="KW-1185">Reference proteome</keyword>
<organism evidence="2 3">
    <name type="scientific">Tuber borchii</name>
    <name type="common">White truffle</name>
    <dbReference type="NCBI Taxonomy" id="42251"/>
    <lineage>
        <taxon>Eukaryota</taxon>
        <taxon>Fungi</taxon>
        <taxon>Dikarya</taxon>
        <taxon>Ascomycota</taxon>
        <taxon>Pezizomycotina</taxon>
        <taxon>Pezizomycetes</taxon>
        <taxon>Pezizales</taxon>
        <taxon>Tuberaceae</taxon>
        <taxon>Tuber</taxon>
    </lineage>
</organism>
<dbReference type="Proteomes" id="UP000244722">
    <property type="component" value="Unassembled WGS sequence"/>
</dbReference>
<reference evidence="2 3" key="1">
    <citation type="submission" date="2017-04" db="EMBL/GenBank/DDBJ databases">
        <title>Draft genome sequence of Tuber borchii Vittad., a whitish edible truffle.</title>
        <authorList>
            <consortium name="DOE Joint Genome Institute"/>
            <person name="Murat C."/>
            <person name="Kuo A."/>
            <person name="Barry K.W."/>
            <person name="Clum A."/>
            <person name="Dockter R.B."/>
            <person name="Fauchery L."/>
            <person name="Iotti M."/>
            <person name="Kohler A."/>
            <person name="Labutti K."/>
            <person name="Lindquist E.A."/>
            <person name="Lipzen A."/>
            <person name="Ohm R.A."/>
            <person name="Wang M."/>
            <person name="Grigoriev I.V."/>
            <person name="Zambonelli A."/>
            <person name="Martin F.M."/>
        </authorList>
    </citation>
    <scope>NUCLEOTIDE SEQUENCE [LARGE SCALE GENOMIC DNA]</scope>
    <source>
        <strain evidence="2 3">Tbo3840</strain>
    </source>
</reference>
<evidence type="ECO:0000313" key="3">
    <source>
        <dbReference type="Proteomes" id="UP000244722"/>
    </source>
</evidence>
<dbReference type="EMBL" id="NESQ01000025">
    <property type="protein sequence ID" value="PUU82599.1"/>
    <property type="molecule type" value="Genomic_DNA"/>
</dbReference>
<dbReference type="AlphaFoldDB" id="A0A2T7A4E0"/>
<sequence>MDSTPLSMSDSDTSSGHSSSPPHPVTPASHHHSDESARNSPTTPAMGYPSTIYKHPQSLFDAQTSDLGLTPQEKKAIPYLRAKTARSLHHPTEDLPSQPQILEQQEFTRHLRFQEDTTEEEDKFYFQSQEGHPTTIHNHPQSPYDIQTSALNHPPHKKKAIPKLTARGASSLPYPIKDRPSPQQLLEQQEAKWHQIFQDYANESMDKYCLRSLESQAELYRRSDEWYERCEKKNQRIIEQSVEIQHLIVESSPPIFLYAVLCANTENMRLKEIFNVRGALEHMVHYAKLIKKIGTDCPPGIQAGLNELAKAPEFTKALHDEVASRGLGLTAVTSCIALVYAKVFQHARGNDYIITLYKEDYTSNEGAVLAAFLRMQSEWPHGLEWREEMGSGRTNG</sequence>
<gene>
    <name evidence="2" type="ORF">B9Z19DRAFT_1061701</name>
</gene>
<accession>A0A2T7A4E0</accession>
<evidence type="ECO:0000313" key="2">
    <source>
        <dbReference type="EMBL" id="PUU82599.1"/>
    </source>
</evidence>
<proteinExistence type="predicted"/>